<dbReference type="Gene3D" id="3.30.565.10">
    <property type="entry name" value="Histidine kinase-like ATPase, C-terminal domain"/>
    <property type="match status" value="1"/>
</dbReference>
<dbReference type="PANTHER" id="PTHR43047:SF72">
    <property type="entry name" value="OSMOSENSING HISTIDINE PROTEIN KINASE SLN1"/>
    <property type="match status" value="1"/>
</dbReference>
<dbReference type="GO" id="GO:0005886">
    <property type="term" value="C:plasma membrane"/>
    <property type="evidence" value="ECO:0007669"/>
    <property type="project" value="TreeGrafter"/>
</dbReference>
<dbReference type="InterPro" id="IPR036890">
    <property type="entry name" value="HATPase_C_sf"/>
</dbReference>
<dbReference type="SMART" id="SM00388">
    <property type="entry name" value="HisKA"/>
    <property type="match status" value="1"/>
</dbReference>
<dbReference type="SUPFAM" id="SSF52172">
    <property type="entry name" value="CheY-like"/>
    <property type="match status" value="1"/>
</dbReference>
<evidence type="ECO:0000256" key="7">
    <source>
        <dbReference type="SAM" id="MobiDB-lite"/>
    </source>
</evidence>
<dbReference type="Gene3D" id="1.10.287.130">
    <property type="match status" value="1"/>
</dbReference>
<dbReference type="SUPFAM" id="SSF55781">
    <property type="entry name" value="GAF domain-like"/>
    <property type="match status" value="1"/>
</dbReference>
<dbReference type="SMART" id="SM00387">
    <property type="entry name" value="HATPase_c"/>
    <property type="match status" value="1"/>
</dbReference>
<feature type="compositionally biased region" description="Low complexity" evidence="7">
    <location>
        <begin position="1099"/>
        <end position="1118"/>
    </location>
</feature>
<feature type="compositionally biased region" description="Polar residues" evidence="7">
    <location>
        <begin position="1080"/>
        <end position="1093"/>
    </location>
</feature>
<evidence type="ECO:0000256" key="2">
    <source>
        <dbReference type="ARBA" id="ARBA00012438"/>
    </source>
</evidence>
<dbReference type="FunFam" id="1.10.287.130:FF:000023">
    <property type="entry name" value="Sensor histidine kinase/response regulator, putative"/>
    <property type="match status" value="1"/>
</dbReference>
<feature type="region of interest" description="Disordered" evidence="7">
    <location>
        <begin position="1055"/>
        <end position="1136"/>
    </location>
</feature>
<dbReference type="GO" id="GO:0000155">
    <property type="term" value="F:phosphorelay sensor kinase activity"/>
    <property type="evidence" value="ECO:0007669"/>
    <property type="project" value="InterPro"/>
</dbReference>
<keyword evidence="3 6" id="KW-0597">Phosphoprotein</keyword>
<keyword evidence="5" id="KW-0418">Kinase</keyword>
<feature type="compositionally biased region" description="Basic and acidic residues" evidence="7">
    <location>
        <begin position="1069"/>
        <end position="1079"/>
    </location>
</feature>
<comment type="catalytic activity">
    <reaction evidence="1">
        <text>ATP + protein L-histidine = ADP + protein N-phospho-L-histidine.</text>
        <dbReference type="EC" id="2.7.13.3"/>
    </reaction>
</comment>
<feature type="region of interest" description="Disordered" evidence="7">
    <location>
        <begin position="443"/>
        <end position="497"/>
    </location>
</feature>
<dbReference type="eggNOG" id="KOG0519">
    <property type="taxonomic scope" value="Eukaryota"/>
</dbReference>
<accession>N1PSP3</accession>
<dbReference type="InterPro" id="IPR003594">
    <property type="entry name" value="HATPase_dom"/>
</dbReference>
<feature type="compositionally biased region" description="Polar residues" evidence="7">
    <location>
        <begin position="475"/>
        <end position="487"/>
    </location>
</feature>
<dbReference type="PROSITE" id="PS50110">
    <property type="entry name" value="RESPONSE_REGULATORY"/>
    <property type="match status" value="1"/>
</dbReference>
<keyword evidence="4" id="KW-0808">Transferase</keyword>
<dbReference type="PROSITE" id="PS50109">
    <property type="entry name" value="HIS_KIN"/>
    <property type="match status" value="1"/>
</dbReference>
<reference evidence="10 11" key="2">
    <citation type="journal article" date="2012" name="PLoS Pathog.">
        <title>Diverse lifestyles and strategies of plant pathogenesis encoded in the genomes of eighteen Dothideomycetes fungi.</title>
        <authorList>
            <person name="Ohm R.A."/>
            <person name="Feau N."/>
            <person name="Henrissat B."/>
            <person name="Schoch C.L."/>
            <person name="Horwitz B.A."/>
            <person name="Barry K.W."/>
            <person name="Condon B.J."/>
            <person name="Copeland A.C."/>
            <person name="Dhillon B."/>
            <person name="Glaser F."/>
            <person name="Hesse C.N."/>
            <person name="Kosti I."/>
            <person name="LaButti K."/>
            <person name="Lindquist E.A."/>
            <person name="Lucas S."/>
            <person name="Salamov A.A."/>
            <person name="Bradshaw R.E."/>
            <person name="Ciuffetti L."/>
            <person name="Hamelin R.C."/>
            <person name="Kema G.H.J."/>
            <person name="Lawrence C."/>
            <person name="Scott J.A."/>
            <person name="Spatafora J.W."/>
            <person name="Turgeon B.G."/>
            <person name="de Wit P.J.G.M."/>
            <person name="Zhong S."/>
            <person name="Goodwin S.B."/>
            <person name="Grigoriev I.V."/>
        </authorList>
    </citation>
    <scope>NUCLEOTIDE SEQUENCE [LARGE SCALE GENOMIC DNA]</scope>
    <source>
        <strain evidence="11">NZE10 / CBS 128990</strain>
    </source>
</reference>
<evidence type="ECO:0000256" key="4">
    <source>
        <dbReference type="ARBA" id="ARBA00022679"/>
    </source>
</evidence>
<dbReference type="GO" id="GO:0009927">
    <property type="term" value="F:histidine phosphotransfer kinase activity"/>
    <property type="evidence" value="ECO:0007669"/>
    <property type="project" value="TreeGrafter"/>
</dbReference>
<dbReference type="STRING" id="675120.N1PSP3"/>
<dbReference type="Proteomes" id="UP000016933">
    <property type="component" value="Unassembled WGS sequence"/>
</dbReference>
<dbReference type="Pfam" id="PF00072">
    <property type="entry name" value="Response_reg"/>
    <property type="match status" value="1"/>
</dbReference>
<proteinExistence type="predicted"/>
<dbReference type="OrthoDB" id="303614at2759"/>
<feature type="modified residue" description="4-aspartylphosphate" evidence="6">
    <location>
        <position position="1222"/>
    </location>
</feature>
<dbReference type="PRINTS" id="PR00344">
    <property type="entry name" value="BCTRLSENSOR"/>
</dbReference>
<dbReference type="InterPro" id="IPR005467">
    <property type="entry name" value="His_kinase_dom"/>
</dbReference>
<dbReference type="InterPro" id="IPR003661">
    <property type="entry name" value="HisK_dim/P_dom"/>
</dbReference>
<dbReference type="InterPro" id="IPR001789">
    <property type="entry name" value="Sig_transdc_resp-reg_receiver"/>
</dbReference>
<organism evidence="10 11">
    <name type="scientific">Dothistroma septosporum (strain NZE10 / CBS 128990)</name>
    <name type="common">Red band needle blight fungus</name>
    <name type="synonym">Mycosphaerella pini</name>
    <dbReference type="NCBI Taxonomy" id="675120"/>
    <lineage>
        <taxon>Eukaryota</taxon>
        <taxon>Fungi</taxon>
        <taxon>Dikarya</taxon>
        <taxon>Ascomycota</taxon>
        <taxon>Pezizomycotina</taxon>
        <taxon>Dothideomycetes</taxon>
        <taxon>Dothideomycetidae</taxon>
        <taxon>Mycosphaerellales</taxon>
        <taxon>Mycosphaerellaceae</taxon>
        <taxon>Dothistroma</taxon>
    </lineage>
</organism>
<dbReference type="PANTHER" id="PTHR43047">
    <property type="entry name" value="TWO-COMPONENT HISTIDINE PROTEIN KINASE"/>
    <property type="match status" value="1"/>
</dbReference>
<evidence type="ECO:0000256" key="3">
    <source>
        <dbReference type="ARBA" id="ARBA00022553"/>
    </source>
</evidence>
<protein>
    <recommendedName>
        <fullName evidence="2">histidine kinase</fullName>
        <ecNumber evidence="2">2.7.13.3</ecNumber>
    </recommendedName>
</protein>
<feature type="compositionally biased region" description="Polar residues" evidence="7">
    <location>
        <begin position="1119"/>
        <end position="1136"/>
    </location>
</feature>
<evidence type="ECO:0000259" key="8">
    <source>
        <dbReference type="PROSITE" id="PS50109"/>
    </source>
</evidence>
<feature type="compositionally biased region" description="Polar residues" evidence="7">
    <location>
        <begin position="452"/>
        <end position="462"/>
    </location>
</feature>
<dbReference type="EMBL" id="KB446538">
    <property type="protein sequence ID" value="EME45390.1"/>
    <property type="molecule type" value="Genomic_DNA"/>
</dbReference>
<feature type="region of interest" description="Disordered" evidence="7">
    <location>
        <begin position="359"/>
        <end position="403"/>
    </location>
</feature>
<dbReference type="Pfam" id="PF00512">
    <property type="entry name" value="HisKA"/>
    <property type="match status" value="1"/>
</dbReference>
<dbReference type="SUPFAM" id="SSF47384">
    <property type="entry name" value="Homodimeric domain of signal transducing histidine kinase"/>
    <property type="match status" value="1"/>
</dbReference>
<evidence type="ECO:0000259" key="9">
    <source>
        <dbReference type="PROSITE" id="PS50110"/>
    </source>
</evidence>
<feature type="region of interest" description="Disordered" evidence="7">
    <location>
        <begin position="532"/>
        <end position="555"/>
    </location>
</feature>
<dbReference type="CDD" id="cd00082">
    <property type="entry name" value="HisKA"/>
    <property type="match status" value="1"/>
</dbReference>
<dbReference type="SUPFAM" id="SSF55874">
    <property type="entry name" value="ATPase domain of HSP90 chaperone/DNA topoisomerase II/histidine kinase"/>
    <property type="match status" value="1"/>
</dbReference>
<evidence type="ECO:0000256" key="1">
    <source>
        <dbReference type="ARBA" id="ARBA00000085"/>
    </source>
</evidence>
<feature type="compositionally biased region" description="Low complexity" evidence="7">
    <location>
        <begin position="536"/>
        <end position="550"/>
    </location>
</feature>
<dbReference type="SMART" id="SM00448">
    <property type="entry name" value="REC"/>
    <property type="match status" value="1"/>
</dbReference>
<dbReference type="InterPro" id="IPR036097">
    <property type="entry name" value="HisK_dim/P_sf"/>
</dbReference>
<dbReference type="HOGENOM" id="CLU_002763_0_0_1"/>
<keyword evidence="11" id="KW-1185">Reference proteome</keyword>
<gene>
    <name evidence="10" type="ORF">DOTSEDRAFT_71196</name>
</gene>
<evidence type="ECO:0000313" key="10">
    <source>
        <dbReference type="EMBL" id="EME45390.1"/>
    </source>
</evidence>
<dbReference type="Gene3D" id="3.40.50.2300">
    <property type="match status" value="1"/>
</dbReference>
<feature type="region of interest" description="Disordered" evidence="7">
    <location>
        <begin position="746"/>
        <end position="770"/>
    </location>
</feature>
<name>N1PSP3_DOTSN</name>
<evidence type="ECO:0000256" key="5">
    <source>
        <dbReference type="ARBA" id="ARBA00022777"/>
    </source>
</evidence>
<dbReference type="EC" id="2.7.13.3" evidence="2"/>
<feature type="domain" description="Histidine kinase" evidence="8">
    <location>
        <begin position="637"/>
        <end position="909"/>
    </location>
</feature>
<dbReference type="InterPro" id="IPR004358">
    <property type="entry name" value="Sig_transdc_His_kin-like_C"/>
</dbReference>
<dbReference type="InterPro" id="IPR011006">
    <property type="entry name" value="CheY-like_superfamily"/>
</dbReference>
<dbReference type="OMA" id="YCTSHIQ"/>
<sequence>MGHNDDLPSPKLKATAEASATAPLAAAARQLTTRRFRYRSEAARDRDVLRYMQTWEDTYKPLYLHRNTLGKDGETVARAACPDSSVSALAQLAAIRMQVRRCLITLTCATTEWVLCDVGQRTSLQPVANPRDGAADRPWIGTSSFPRSQSLSNVALVEWRKARRARIVPQEDDLYYVGGLSEHSLILEDLRHDLRYQALEQVRQGPWIRFCCAIPLRDSNGSVLGSLTLVDDKPRYGVSADEMTLLEDLGDTVVEHLSATLGRARRQRGERLISSLGLFHAGEDSLRDWWLAQDDTRIMNTGRNVDKGTAADRQARVDAAFGLHPYYHGGDDDHETLSTSIQTPPDYFGTYPVSLRSQGVPSHLPVKGAKNHVEPTQWRSGGKAKSDDTTSSLKSKREPSNDFDLARSTMSTYKRASNLLREALGADGVVFVDAANVTLPLDSDADDLKISPSDSNGGTESSVSDHDNSDPVAENAQTCKIQGTSMRDSLASPGDRRTLDRVHIPEHYLQRLIKRCPQGFVVHFDLHGRAHRASEDATSSQSSSEEVSAAPPKRKKDFQRLSKIFSGARVLSAFPMRDDGSARWRSCVFVWTTAIGRCFGQGEDLVFLKTFAISMSAEFSRLESIAADLSKATFISSISHELRSPLHGILAGAEFLHDTPLTDFQLEMTHAISMAGRTLLDTVNHVLDYTKIKSTTKKRGVATKPFLLKAAHQGKVDAVDEEAYTDLARLTEEVVETTVTAHRLHNGGLRSPLNDRSAIPGSPIQRSPSASSNVSISLTIAHRENWVVTTQPGGWTRILTNLVGNAIKYTKDGHIAVRLSVGEPLGSGPQASNRHPVQLTIEDTGIGMSDTFLAHGLFIPFKQENPYADGTGLGLSIVKQIVRGMGAELEMFSKLGEGTTAQVRFIAEFVAEEITSDVAFSQDSLPNYAKHLNVDRLQLLPGPYPESADPDVPLRDSVVGNAREWLGCEIIRDTKIVQGDGTSLCGITERDLVDWQTDKPKLFAKLMEKVASEYSHIFVIGRSIASVTLSCALPIRPVFVHQPVGPRKLLRAIASDRSSTVSGEQSEDPPIHRHVERQISNETARTVTPNTRPNHIGRRSISSQSSSLARSQDSRSGSPASRDQTETLPTSSSIGTVSRGLSFDASVASSSASGTMAGRRDPRDARTMNDTVLLVEDNEINMKFLIALLIKLEVPYECAANGLEAVRTYARGPESFFLILMDMSMPVMDGFAATSKIRQVEQTRRLDRTYIMALTGVTDAAERERAYDSGVDDFQSKPVRMKHLKMFIDARRQRT</sequence>
<feature type="domain" description="Response regulatory" evidence="9">
    <location>
        <begin position="1171"/>
        <end position="1292"/>
    </location>
</feature>
<evidence type="ECO:0000256" key="6">
    <source>
        <dbReference type="PROSITE-ProRule" id="PRU00169"/>
    </source>
</evidence>
<evidence type="ECO:0000313" key="11">
    <source>
        <dbReference type="Proteomes" id="UP000016933"/>
    </source>
</evidence>
<dbReference type="Pfam" id="PF02518">
    <property type="entry name" value="HATPase_c"/>
    <property type="match status" value="1"/>
</dbReference>
<dbReference type="CDD" id="cd17546">
    <property type="entry name" value="REC_hyHK_CKI1_RcsC-like"/>
    <property type="match status" value="1"/>
</dbReference>
<reference evidence="11" key="1">
    <citation type="journal article" date="2012" name="PLoS Genet.">
        <title>The genomes of the fungal plant pathogens Cladosporium fulvum and Dothistroma septosporum reveal adaptation to different hosts and lifestyles but also signatures of common ancestry.</title>
        <authorList>
            <person name="de Wit P.J.G.M."/>
            <person name="van der Burgt A."/>
            <person name="Oekmen B."/>
            <person name="Stergiopoulos I."/>
            <person name="Abd-Elsalam K.A."/>
            <person name="Aerts A.L."/>
            <person name="Bahkali A.H."/>
            <person name="Beenen H.G."/>
            <person name="Chettri P."/>
            <person name="Cox M.P."/>
            <person name="Datema E."/>
            <person name="de Vries R.P."/>
            <person name="Dhillon B."/>
            <person name="Ganley A.R."/>
            <person name="Griffiths S.A."/>
            <person name="Guo Y."/>
            <person name="Hamelin R.C."/>
            <person name="Henrissat B."/>
            <person name="Kabir M.S."/>
            <person name="Jashni M.K."/>
            <person name="Kema G."/>
            <person name="Klaubauf S."/>
            <person name="Lapidus A."/>
            <person name="Levasseur A."/>
            <person name="Lindquist E."/>
            <person name="Mehrabi R."/>
            <person name="Ohm R.A."/>
            <person name="Owen T.J."/>
            <person name="Salamov A."/>
            <person name="Schwelm A."/>
            <person name="Schijlen E."/>
            <person name="Sun H."/>
            <person name="van den Burg H.A."/>
            <person name="van Ham R.C.H.J."/>
            <person name="Zhang S."/>
            <person name="Goodwin S.B."/>
            <person name="Grigoriev I.V."/>
            <person name="Collemare J."/>
            <person name="Bradshaw R.E."/>
        </authorList>
    </citation>
    <scope>NUCLEOTIDE SEQUENCE [LARGE SCALE GENOMIC DNA]</scope>
    <source>
        <strain evidence="11">NZE10 / CBS 128990</strain>
    </source>
</reference>